<evidence type="ECO:0000313" key="3">
    <source>
        <dbReference type="Proteomes" id="UP000535020"/>
    </source>
</evidence>
<evidence type="ECO:0008006" key="4">
    <source>
        <dbReference type="Google" id="ProtNLM"/>
    </source>
</evidence>
<proteinExistence type="predicted"/>
<organism evidence="2 3">
    <name type="scientific">Flavobacterium agri</name>
    <dbReference type="NCBI Taxonomy" id="2743471"/>
    <lineage>
        <taxon>Bacteria</taxon>
        <taxon>Pseudomonadati</taxon>
        <taxon>Bacteroidota</taxon>
        <taxon>Flavobacteriia</taxon>
        <taxon>Flavobacteriales</taxon>
        <taxon>Flavobacteriaceae</taxon>
        <taxon>Flavobacterium</taxon>
    </lineage>
</organism>
<reference evidence="2 3" key="1">
    <citation type="submission" date="2020-07" db="EMBL/GenBank/DDBJ databases">
        <authorList>
            <person name="Sun Q."/>
        </authorList>
    </citation>
    <scope>NUCLEOTIDE SEQUENCE [LARGE SCALE GENOMIC DNA]</scope>
    <source>
        <strain evidence="2 3">MAH-1</strain>
    </source>
</reference>
<evidence type="ECO:0000256" key="1">
    <source>
        <dbReference type="SAM" id="SignalP"/>
    </source>
</evidence>
<feature type="signal peptide" evidence="1">
    <location>
        <begin position="1"/>
        <end position="18"/>
    </location>
</feature>
<feature type="chain" id="PRO_5030716420" description="DUF4136 domain-containing protein" evidence="1">
    <location>
        <begin position="19"/>
        <end position="196"/>
    </location>
</feature>
<accession>A0A7Y8Y2Q1</accession>
<sequence length="196" mass="22415">MRMIKWLLLLFAIGSVSAQRYEVLSGSLEVLGNINEYNVTFSYDGMKIHGYDSEEAFLKEKVEKRQKSPEKAEAFAENWYAFRESKYEPRFIDYFNGRFENAEVKMGKNPSAKYTLNVKTTWLYPGYGIGMGGEEAKVSAILTVFETANPSKVLLSLEFDKSIGLANKNYNDFGDRISGAYEKLAKNLVMQVKRFK</sequence>
<comment type="caution">
    <text evidence="2">The sequence shown here is derived from an EMBL/GenBank/DDBJ whole genome shotgun (WGS) entry which is preliminary data.</text>
</comment>
<dbReference type="Proteomes" id="UP000535020">
    <property type="component" value="Unassembled WGS sequence"/>
</dbReference>
<keyword evidence="3" id="KW-1185">Reference proteome</keyword>
<gene>
    <name evidence="2" type="ORF">HZF10_10695</name>
</gene>
<dbReference type="AlphaFoldDB" id="A0A7Y8Y2Q1"/>
<protein>
    <recommendedName>
        <fullName evidence="4">DUF4136 domain-containing protein</fullName>
    </recommendedName>
</protein>
<evidence type="ECO:0000313" key="2">
    <source>
        <dbReference type="EMBL" id="NYA71391.1"/>
    </source>
</evidence>
<name>A0A7Y8Y2Q1_9FLAO</name>
<keyword evidence="1" id="KW-0732">Signal</keyword>
<dbReference type="RefSeq" id="WP_176006201.1">
    <property type="nucleotide sequence ID" value="NZ_JABWMI010000011.1"/>
</dbReference>
<dbReference type="EMBL" id="JACBJI010000004">
    <property type="protein sequence ID" value="NYA71391.1"/>
    <property type="molecule type" value="Genomic_DNA"/>
</dbReference>